<keyword evidence="4" id="KW-1185">Reference proteome</keyword>
<dbReference type="Proteomes" id="UP000234951">
    <property type="component" value="Unassembled WGS sequence"/>
</dbReference>
<dbReference type="Proteomes" id="UP000235114">
    <property type="component" value="Unassembled WGS sequence"/>
</dbReference>
<dbReference type="EMBL" id="PGVA01000012">
    <property type="protein sequence ID" value="PLR84652.1"/>
    <property type="molecule type" value="Genomic_DNA"/>
</dbReference>
<protein>
    <recommendedName>
        <fullName evidence="5">Phage portal protein</fullName>
    </recommendedName>
</protein>
<sequence>MQKVDESQKNLQKYLNRIEAAEKFRQGYEDLWRRCYRRWRNHKEKLIDPNTRKEVKDRSNISIPYTFVQVETILPRMVEGLFASRPYVAIKGREKMDEPNAKAHEILLDWQLGDRMDIRDIFSSGLKGLTLYGTGVAYTGWKYEEQQVIRKQMMDVVEVDENEEPIIGYDGSLQYLTDEEGEPIQELQPVKMNIVAHDDPEVKFLDLFLFFTDPHSEDIDDARYCGHIEYMTKEELQNLEKMELGHKFDWDEISNEDKLNDSKNQRMSSVGLPSASTSINSEDALYEVIHYWEDDKKVMIINRTYVAFEGENPFWHKKKPYVKDVYTEVPGEFYGMGVVEIMEDLQDELNTERNMRIDYRAFSLRRMFKVRRGSDISRSELKWRPGGIINVDNMDDVQEFKVEAGIGASFGQEDMIKQDMKDASGAHDVVMGTANTSETATTTMTKDNNASVRFKHIISSIENRLLTGIARHIIQLNQQFIDDEKILRVAGQNGDDWVTISPEEIQGEFDLVPMGTSVEPLANKEAFKQRMIELYNVIAGDAMMIQFPDKRRNLLKKVLEAFDIKDTETLLPSDEELFPPTPTVNSEVDPVTGQPIVSPAAGGGANTAAVQEQGLMMNG</sequence>
<evidence type="ECO:0000313" key="1">
    <source>
        <dbReference type="EMBL" id="PLR84652.1"/>
    </source>
</evidence>
<evidence type="ECO:0000313" key="2">
    <source>
        <dbReference type="EMBL" id="PLS00804.1"/>
    </source>
</evidence>
<evidence type="ECO:0000313" key="3">
    <source>
        <dbReference type="Proteomes" id="UP000234951"/>
    </source>
</evidence>
<gene>
    <name evidence="1" type="ORF">CU635_06160</name>
    <name evidence="2" type="ORF">CVD25_01050</name>
</gene>
<reference evidence="1 3" key="1">
    <citation type="submission" date="2017-11" db="EMBL/GenBank/DDBJ databases">
        <title>Comparitive Functional Genomics of Dry Heat Resistant strains isolated from the Viking Spacecraft.</title>
        <authorList>
            <person name="Seuylemezian A."/>
            <person name="Cooper K."/>
            <person name="Vaishampayan P."/>
        </authorList>
    </citation>
    <scope>NUCLEOTIDE SEQUENCE [LARGE SCALE GENOMIC DNA]</scope>
    <source>
        <strain evidence="1 3">M4.6</strain>
    </source>
</reference>
<dbReference type="InterPro" id="IPR056909">
    <property type="entry name" value="SU10_portal"/>
</dbReference>
<name>A0A2N5GPP9_9BACI</name>
<dbReference type="RefSeq" id="WP_101576301.1">
    <property type="nucleotide sequence ID" value="NZ_PGVA01000012.1"/>
</dbReference>
<dbReference type="Pfam" id="PF23899">
    <property type="entry name" value="SU10_portal"/>
    <property type="match status" value="1"/>
</dbReference>
<evidence type="ECO:0008006" key="5">
    <source>
        <dbReference type="Google" id="ProtNLM"/>
    </source>
</evidence>
<dbReference type="AlphaFoldDB" id="A0A2N5GPP9"/>
<comment type="caution">
    <text evidence="1">The sequence shown here is derived from an EMBL/GenBank/DDBJ whole genome shotgun (WGS) entry which is preliminary data.</text>
</comment>
<reference evidence="2 4" key="2">
    <citation type="submission" date="2017-12" db="EMBL/GenBank/DDBJ databases">
        <title>Comparative Functional Genomics of Dry Heat Resistant strains isolated from the Viking Spacecraft.</title>
        <authorList>
            <person name="Seuylemezian A."/>
            <person name="Cooper K."/>
            <person name="Vaishampayan P."/>
        </authorList>
    </citation>
    <scope>NUCLEOTIDE SEQUENCE [LARGE SCALE GENOMIC DNA]</scope>
    <source>
        <strain evidence="2 4">ATCC 29669</strain>
    </source>
</reference>
<organism evidence="1 3">
    <name type="scientific">Bacillus canaveralius</name>
    <dbReference type="NCBI Taxonomy" id="1403243"/>
    <lineage>
        <taxon>Bacteria</taxon>
        <taxon>Bacillati</taxon>
        <taxon>Bacillota</taxon>
        <taxon>Bacilli</taxon>
        <taxon>Bacillales</taxon>
        <taxon>Bacillaceae</taxon>
        <taxon>Bacillus</taxon>
    </lineage>
</organism>
<dbReference type="OrthoDB" id="2498880at2"/>
<proteinExistence type="predicted"/>
<evidence type="ECO:0000313" key="4">
    <source>
        <dbReference type="Proteomes" id="UP000235114"/>
    </source>
</evidence>
<dbReference type="EMBL" id="PGVD01000003">
    <property type="protein sequence ID" value="PLS00804.1"/>
    <property type="molecule type" value="Genomic_DNA"/>
</dbReference>
<accession>A0A2N5GPP9</accession>